<reference evidence="1" key="1">
    <citation type="submission" date="2018-05" db="EMBL/GenBank/DDBJ databases">
        <title>Draft genome of Mucuna pruriens seed.</title>
        <authorList>
            <person name="Nnadi N.E."/>
            <person name="Vos R."/>
            <person name="Hasami M.H."/>
            <person name="Devisetty U.K."/>
            <person name="Aguiy J.C."/>
        </authorList>
    </citation>
    <scope>NUCLEOTIDE SEQUENCE [LARGE SCALE GENOMIC DNA]</scope>
    <source>
        <strain evidence="1">JCA_2017</strain>
    </source>
</reference>
<dbReference type="AlphaFoldDB" id="A0A371GHW8"/>
<dbReference type="OrthoDB" id="1436208at2759"/>
<proteinExistence type="predicted"/>
<feature type="non-terminal residue" evidence="1">
    <location>
        <position position="1"/>
    </location>
</feature>
<gene>
    <name evidence="1" type="ORF">CR513_28045</name>
</gene>
<evidence type="ECO:0000313" key="2">
    <source>
        <dbReference type="Proteomes" id="UP000257109"/>
    </source>
</evidence>
<dbReference type="Proteomes" id="UP000257109">
    <property type="component" value="Unassembled WGS sequence"/>
</dbReference>
<evidence type="ECO:0008006" key="3">
    <source>
        <dbReference type="Google" id="ProtNLM"/>
    </source>
</evidence>
<accession>A0A371GHW8</accession>
<protein>
    <recommendedName>
        <fullName evidence="3">DUF4283 domain-containing protein</fullName>
    </recommendedName>
</protein>
<keyword evidence="2" id="KW-1185">Reference proteome</keyword>
<name>A0A371GHW8_MUCPR</name>
<comment type="caution">
    <text evidence="1">The sequence shown here is derived from an EMBL/GenBank/DDBJ whole genome shotgun (WGS) entry which is preliminary data.</text>
</comment>
<organism evidence="1 2">
    <name type="scientific">Mucuna pruriens</name>
    <name type="common">Velvet bean</name>
    <name type="synonym">Dolichos pruriens</name>
    <dbReference type="NCBI Taxonomy" id="157652"/>
    <lineage>
        <taxon>Eukaryota</taxon>
        <taxon>Viridiplantae</taxon>
        <taxon>Streptophyta</taxon>
        <taxon>Embryophyta</taxon>
        <taxon>Tracheophyta</taxon>
        <taxon>Spermatophyta</taxon>
        <taxon>Magnoliopsida</taxon>
        <taxon>eudicotyledons</taxon>
        <taxon>Gunneridae</taxon>
        <taxon>Pentapetalae</taxon>
        <taxon>rosids</taxon>
        <taxon>fabids</taxon>
        <taxon>Fabales</taxon>
        <taxon>Fabaceae</taxon>
        <taxon>Papilionoideae</taxon>
        <taxon>50 kb inversion clade</taxon>
        <taxon>NPAAA clade</taxon>
        <taxon>indigoferoid/millettioid clade</taxon>
        <taxon>Phaseoleae</taxon>
        <taxon>Mucuna</taxon>
    </lineage>
</organism>
<sequence length="114" mass="13278">EGTWWVRKDIPNEDTLENKFYVEQEQPFDHCPESMVKDEELEEWSSSWHKSLVVHLLGKKAKSGSIQIIDMSKNYYIKHPLLEGPWMIADKYLLVDRWSPFLLASVLGATKVAT</sequence>
<dbReference type="EMBL" id="QJKJ01005481">
    <property type="protein sequence ID" value="RDX90132.1"/>
    <property type="molecule type" value="Genomic_DNA"/>
</dbReference>
<evidence type="ECO:0000313" key="1">
    <source>
        <dbReference type="EMBL" id="RDX90132.1"/>
    </source>
</evidence>